<dbReference type="EMBL" id="PGOL01004725">
    <property type="protein sequence ID" value="PKI36675.1"/>
    <property type="molecule type" value="Genomic_DNA"/>
</dbReference>
<name>A0A2I0HY98_PUNGR</name>
<dbReference type="InterPro" id="IPR013103">
    <property type="entry name" value="RVT_2"/>
</dbReference>
<dbReference type="AlphaFoldDB" id="A0A2I0HY98"/>
<protein>
    <recommendedName>
        <fullName evidence="1">Reverse transcriptase Ty1/copia-type domain-containing protein</fullName>
    </recommendedName>
</protein>
<dbReference type="STRING" id="22663.A0A2I0HY98"/>
<evidence type="ECO:0000313" key="2">
    <source>
        <dbReference type="EMBL" id="PKI36675.1"/>
    </source>
</evidence>
<dbReference type="Pfam" id="PF07727">
    <property type="entry name" value="RVT_2"/>
    <property type="match status" value="1"/>
</dbReference>
<comment type="caution">
    <text evidence="2">The sequence shown here is derived from an EMBL/GenBank/DDBJ whole genome shotgun (WGS) entry which is preliminary data.</text>
</comment>
<keyword evidence="3" id="KW-1185">Reference proteome</keyword>
<feature type="domain" description="Reverse transcriptase Ty1/copia-type" evidence="1">
    <location>
        <begin position="11"/>
        <end position="109"/>
    </location>
</feature>
<dbReference type="Proteomes" id="UP000233551">
    <property type="component" value="Unassembled WGS sequence"/>
</dbReference>
<gene>
    <name evidence="2" type="ORF">CRG98_042934</name>
</gene>
<sequence>MQEETSSLQKNNTYELVELPKGRKALQNKWVFKLKKYGDKLMKCKARLVVKGFAQRQGVDFDEIFSPVVKMSSIKVVLDLAASLNLELEQLDMKTTFLHGDSQEEIYMK</sequence>
<accession>A0A2I0HY98</accession>
<evidence type="ECO:0000313" key="3">
    <source>
        <dbReference type="Proteomes" id="UP000233551"/>
    </source>
</evidence>
<proteinExistence type="predicted"/>
<reference evidence="2 3" key="1">
    <citation type="submission" date="2017-11" db="EMBL/GenBank/DDBJ databases">
        <title>De-novo sequencing of pomegranate (Punica granatum L.) genome.</title>
        <authorList>
            <person name="Akparov Z."/>
            <person name="Amiraslanov A."/>
            <person name="Hajiyeva S."/>
            <person name="Abbasov M."/>
            <person name="Kaur K."/>
            <person name="Hamwieh A."/>
            <person name="Solovyev V."/>
            <person name="Salamov A."/>
            <person name="Braich B."/>
            <person name="Kosarev P."/>
            <person name="Mahmoud A."/>
            <person name="Hajiyev E."/>
            <person name="Babayeva S."/>
            <person name="Izzatullayeva V."/>
            <person name="Mammadov A."/>
            <person name="Mammadov A."/>
            <person name="Sharifova S."/>
            <person name="Ojaghi J."/>
            <person name="Eynullazada K."/>
            <person name="Bayramov B."/>
            <person name="Abdulazimova A."/>
            <person name="Shahmuradov I."/>
        </authorList>
    </citation>
    <scope>NUCLEOTIDE SEQUENCE [LARGE SCALE GENOMIC DNA]</scope>
    <source>
        <strain evidence="3">cv. AG2017</strain>
        <tissue evidence="2">Leaf</tissue>
    </source>
</reference>
<organism evidence="2 3">
    <name type="scientific">Punica granatum</name>
    <name type="common">Pomegranate</name>
    <dbReference type="NCBI Taxonomy" id="22663"/>
    <lineage>
        <taxon>Eukaryota</taxon>
        <taxon>Viridiplantae</taxon>
        <taxon>Streptophyta</taxon>
        <taxon>Embryophyta</taxon>
        <taxon>Tracheophyta</taxon>
        <taxon>Spermatophyta</taxon>
        <taxon>Magnoliopsida</taxon>
        <taxon>eudicotyledons</taxon>
        <taxon>Gunneridae</taxon>
        <taxon>Pentapetalae</taxon>
        <taxon>rosids</taxon>
        <taxon>malvids</taxon>
        <taxon>Myrtales</taxon>
        <taxon>Lythraceae</taxon>
        <taxon>Punica</taxon>
    </lineage>
</organism>
<evidence type="ECO:0000259" key="1">
    <source>
        <dbReference type="Pfam" id="PF07727"/>
    </source>
</evidence>